<protein>
    <submittedName>
        <fullName evidence="2">Uncharacterized protein</fullName>
    </submittedName>
</protein>
<dbReference type="AlphaFoldDB" id="A0A699UH65"/>
<organism evidence="2">
    <name type="scientific">Tanacetum cinerariifolium</name>
    <name type="common">Dalmatian daisy</name>
    <name type="synonym">Chrysanthemum cinerariifolium</name>
    <dbReference type="NCBI Taxonomy" id="118510"/>
    <lineage>
        <taxon>Eukaryota</taxon>
        <taxon>Viridiplantae</taxon>
        <taxon>Streptophyta</taxon>
        <taxon>Embryophyta</taxon>
        <taxon>Tracheophyta</taxon>
        <taxon>Spermatophyta</taxon>
        <taxon>Magnoliopsida</taxon>
        <taxon>eudicotyledons</taxon>
        <taxon>Gunneridae</taxon>
        <taxon>Pentapetalae</taxon>
        <taxon>asterids</taxon>
        <taxon>campanulids</taxon>
        <taxon>Asterales</taxon>
        <taxon>Asteraceae</taxon>
        <taxon>Asteroideae</taxon>
        <taxon>Anthemideae</taxon>
        <taxon>Anthemidinae</taxon>
        <taxon>Tanacetum</taxon>
    </lineage>
</organism>
<accession>A0A699UH65</accession>
<feature type="non-terminal residue" evidence="2">
    <location>
        <position position="117"/>
    </location>
</feature>
<proteinExistence type="predicted"/>
<evidence type="ECO:0000256" key="1">
    <source>
        <dbReference type="SAM" id="Coils"/>
    </source>
</evidence>
<feature type="coiled-coil region" evidence="1">
    <location>
        <begin position="8"/>
        <end position="35"/>
    </location>
</feature>
<sequence>VLAAEATYKMCDADIEALKQRNVSLKNEKESLDKKDRIEEFQDAQMKIVDDKVAKLDADLLEMACHLEEKFYPHLLTTISGRIWLLTHDLKLILVKCLNSFEYLTTLRAAISRAIEQ</sequence>
<gene>
    <name evidence="2" type="ORF">Tci_893796</name>
</gene>
<reference evidence="2" key="1">
    <citation type="journal article" date="2019" name="Sci. Rep.">
        <title>Draft genome of Tanacetum cinerariifolium, the natural source of mosquito coil.</title>
        <authorList>
            <person name="Yamashiro T."/>
            <person name="Shiraishi A."/>
            <person name="Satake H."/>
            <person name="Nakayama K."/>
        </authorList>
    </citation>
    <scope>NUCLEOTIDE SEQUENCE</scope>
</reference>
<feature type="non-terminal residue" evidence="2">
    <location>
        <position position="1"/>
    </location>
</feature>
<evidence type="ECO:0000313" key="2">
    <source>
        <dbReference type="EMBL" id="GFD21827.1"/>
    </source>
</evidence>
<comment type="caution">
    <text evidence="2">The sequence shown here is derived from an EMBL/GenBank/DDBJ whole genome shotgun (WGS) entry which is preliminary data.</text>
</comment>
<name>A0A699UH65_TANCI</name>
<keyword evidence="1" id="KW-0175">Coiled coil</keyword>
<dbReference type="EMBL" id="BKCJ011332597">
    <property type="protein sequence ID" value="GFD21827.1"/>
    <property type="molecule type" value="Genomic_DNA"/>
</dbReference>